<evidence type="ECO:0000313" key="3">
    <source>
        <dbReference type="Proteomes" id="UP000033647"/>
    </source>
</evidence>
<dbReference type="SUPFAM" id="SSF51735">
    <property type="entry name" value="NAD(P)-binding Rossmann-fold domains"/>
    <property type="match status" value="1"/>
</dbReference>
<dbReference type="Gene3D" id="3.40.50.720">
    <property type="entry name" value="NAD(P)-binding Rossmann-like Domain"/>
    <property type="match status" value="1"/>
</dbReference>
<proteinExistence type="predicted"/>
<dbReference type="Proteomes" id="UP000033647">
    <property type="component" value="Unassembled WGS sequence"/>
</dbReference>
<gene>
    <name evidence="2" type="ORF">TI39_contig4253g00002</name>
</gene>
<name>A0A0F4G8T0_9PEZI</name>
<dbReference type="EMBL" id="LAFY01004212">
    <property type="protein sequence ID" value="KJX93798.1"/>
    <property type="molecule type" value="Genomic_DNA"/>
</dbReference>
<dbReference type="Gene3D" id="3.40.50.10860">
    <property type="entry name" value="Leucine Dehydrogenase, chain A, domain 1"/>
    <property type="match status" value="1"/>
</dbReference>
<organism evidence="2 3">
    <name type="scientific">Zymoseptoria brevis</name>
    <dbReference type="NCBI Taxonomy" id="1047168"/>
    <lineage>
        <taxon>Eukaryota</taxon>
        <taxon>Fungi</taxon>
        <taxon>Dikarya</taxon>
        <taxon>Ascomycota</taxon>
        <taxon>Pezizomycotina</taxon>
        <taxon>Dothideomycetes</taxon>
        <taxon>Dothideomycetidae</taxon>
        <taxon>Mycosphaerellales</taxon>
        <taxon>Mycosphaerellaceae</taxon>
        <taxon>Zymoseptoria</taxon>
    </lineage>
</organism>
<dbReference type="PANTHER" id="PTHR21089:SF26">
    <property type="entry name" value="AROM POLYPEPTIDE, PUTATIVE-RELATED"/>
    <property type="match status" value="1"/>
</dbReference>
<dbReference type="PANTHER" id="PTHR21089">
    <property type="entry name" value="SHIKIMATE DEHYDROGENASE"/>
    <property type="match status" value="1"/>
</dbReference>
<dbReference type="InterPro" id="IPR013708">
    <property type="entry name" value="Shikimate_DH-bd_N"/>
</dbReference>
<reference evidence="2 3" key="1">
    <citation type="submission" date="2015-03" db="EMBL/GenBank/DDBJ databases">
        <title>RNA-seq based gene annotation and comparative genomics of four Zymoseptoria species reveal species-specific pathogenicity related genes and transposable element activity.</title>
        <authorList>
            <person name="Grandaubert J."/>
            <person name="Bhattacharyya A."/>
            <person name="Stukenbrock E.H."/>
        </authorList>
    </citation>
    <scope>NUCLEOTIDE SEQUENCE [LARGE SCALE GENOMIC DNA]</scope>
    <source>
        <strain evidence="2 3">Zb18110</strain>
    </source>
</reference>
<dbReference type="STRING" id="1047168.A0A0F4G8T0"/>
<keyword evidence="3" id="KW-1185">Reference proteome</keyword>
<dbReference type="InterPro" id="IPR046346">
    <property type="entry name" value="Aminoacid_DH-like_N_sf"/>
</dbReference>
<evidence type="ECO:0000313" key="2">
    <source>
        <dbReference type="EMBL" id="KJX93798.1"/>
    </source>
</evidence>
<dbReference type="InterPro" id="IPR036291">
    <property type="entry name" value="NAD(P)-bd_dom_sf"/>
</dbReference>
<comment type="caution">
    <text evidence="2">The sequence shown here is derived from an EMBL/GenBank/DDBJ whole genome shotgun (WGS) entry which is preliminary data.</text>
</comment>
<dbReference type="OrthoDB" id="204377at2759"/>
<protein>
    <submittedName>
        <fullName evidence="2">Shikimate / quinate 5-dehydrogenase like protein</fullName>
    </submittedName>
</protein>
<dbReference type="InterPro" id="IPR022893">
    <property type="entry name" value="Shikimate_DH_fam"/>
</dbReference>
<evidence type="ECO:0000259" key="1">
    <source>
        <dbReference type="Pfam" id="PF08501"/>
    </source>
</evidence>
<dbReference type="GO" id="GO:0009423">
    <property type="term" value="P:chorismate biosynthetic process"/>
    <property type="evidence" value="ECO:0007669"/>
    <property type="project" value="TreeGrafter"/>
</dbReference>
<dbReference type="GO" id="GO:0004764">
    <property type="term" value="F:shikimate 3-dehydrogenase (NADP+) activity"/>
    <property type="evidence" value="ECO:0007669"/>
    <property type="project" value="InterPro"/>
</dbReference>
<dbReference type="Pfam" id="PF08501">
    <property type="entry name" value="Shikimate_dh_N"/>
    <property type="match status" value="1"/>
</dbReference>
<dbReference type="AlphaFoldDB" id="A0A0F4G8T0"/>
<accession>A0A0F4G8T0</accession>
<feature type="domain" description="Shikimate dehydrogenase substrate binding N-terminal" evidence="1">
    <location>
        <begin position="18"/>
        <end position="99"/>
    </location>
</feature>
<dbReference type="SUPFAM" id="SSF53223">
    <property type="entry name" value="Aminoacid dehydrogenase-like, N-terminal domain"/>
    <property type="match status" value="1"/>
</dbReference>
<sequence length="327" mass="35507">MTQPQPADASSSSKKLHLIGIGVGHSIAPIMHNHICAALHIPWTFVATEASTIEAAMLIMRDTPNFAGAVVTMPYKKSVMAHLDGLDPLAMKLGACNNVYVRPDGKLQGTNTDWRGIKGCLLAASEKGTGRVAMIVGAGGASRAAVYALAVELKCPVIYVANRDDQEVKDLIADTRALLTRSGSDEQVSEIVHLRGLEQARELPAPYYIVGTVPDSKPETDSEKRTIGIFGHYLASAKERGVFLDMCFKPRITMKIKLARQYGWETVEGTEVIGHQIYEQYRVWIGSESDEQVVSPQLAGEAWETLRAAALQSKGINFEVGELDVST</sequence>
<dbReference type="GO" id="GO:0019632">
    <property type="term" value="P:shikimate metabolic process"/>
    <property type="evidence" value="ECO:0007669"/>
    <property type="project" value="TreeGrafter"/>
</dbReference>